<sequence>MGLGSLVEQEIHLRQGQANDALHELCLALVDKAMIFHTDVQKGGNYKMTTWAWGQISNAEAMVQWHATIYRQCRKQLIALGAGEDILGKLSKLNRADLTVSATIADPNARGHRDNTLAWFWTMDLPWDSAMNDRMSEFNWLRTKVLRDRWEEELELLTLETGWTQKFFLHKEKFWSGRHMEALAVGDTGFACYSARQSQMYRDLAGTLGCTSR</sequence>
<dbReference type="EMBL" id="KN831948">
    <property type="protein sequence ID" value="KIO12080.1"/>
    <property type="molecule type" value="Genomic_DNA"/>
</dbReference>
<reference evidence="1 2" key="1">
    <citation type="submission" date="2014-04" db="EMBL/GenBank/DDBJ databases">
        <authorList>
            <consortium name="DOE Joint Genome Institute"/>
            <person name="Kuo A."/>
            <person name="Kohler A."/>
            <person name="Costa M.D."/>
            <person name="Nagy L.G."/>
            <person name="Floudas D."/>
            <person name="Copeland A."/>
            <person name="Barry K.W."/>
            <person name="Cichocki N."/>
            <person name="Veneault-Fourrey C."/>
            <person name="LaButti K."/>
            <person name="Lindquist E.A."/>
            <person name="Lipzen A."/>
            <person name="Lundell T."/>
            <person name="Morin E."/>
            <person name="Murat C."/>
            <person name="Sun H."/>
            <person name="Tunlid A."/>
            <person name="Henrissat B."/>
            <person name="Grigoriev I.V."/>
            <person name="Hibbett D.S."/>
            <person name="Martin F."/>
            <person name="Nordberg H.P."/>
            <person name="Cantor M.N."/>
            <person name="Hua S.X."/>
        </authorList>
    </citation>
    <scope>NUCLEOTIDE SEQUENCE [LARGE SCALE GENOMIC DNA]</scope>
    <source>
        <strain evidence="1 2">Marx 270</strain>
    </source>
</reference>
<name>A0A0C3PE56_PISTI</name>
<dbReference type="AlphaFoldDB" id="A0A0C3PE56"/>
<proteinExistence type="predicted"/>
<dbReference type="OrthoDB" id="3265433at2759"/>
<evidence type="ECO:0000313" key="2">
    <source>
        <dbReference type="Proteomes" id="UP000054217"/>
    </source>
</evidence>
<keyword evidence="2" id="KW-1185">Reference proteome</keyword>
<dbReference type="InParanoid" id="A0A0C3PE56"/>
<organism evidence="1 2">
    <name type="scientific">Pisolithus tinctorius Marx 270</name>
    <dbReference type="NCBI Taxonomy" id="870435"/>
    <lineage>
        <taxon>Eukaryota</taxon>
        <taxon>Fungi</taxon>
        <taxon>Dikarya</taxon>
        <taxon>Basidiomycota</taxon>
        <taxon>Agaricomycotina</taxon>
        <taxon>Agaricomycetes</taxon>
        <taxon>Agaricomycetidae</taxon>
        <taxon>Boletales</taxon>
        <taxon>Sclerodermatineae</taxon>
        <taxon>Pisolithaceae</taxon>
        <taxon>Pisolithus</taxon>
    </lineage>
</organism>
<evidence type="ECO:0000313" key="1">
    <source>
        <dbReference type="EMBL" id="KIO12080.1"/>
    </source>
</evidence>
<dbReference type="STRING" id="870435.A0A0C3PE56"/>
<gene>
    <name evidence="1" type="ORF">M404DRAFT_125395</name>
</gene>
<protein>
    <submittedName>
        <fullName evidence="1">Uncharacterized protein</fullName>
    </submittedName>
</protein>
<dbReference type="Proteomes" id="UP000054217">
    <property type="component" value="Unassembled WGS sequence"/>
</dbReference>
<reference evidence="2" key="2">
    <citation type="submission" date="2015-01" db="EMBL/GenBank/DDBJ databases">
        <title>Evolutionary Origins and Diversification of the Mycorrhizal Mutualists.</title>
        <authorList>
            <consortium name="DOE Joint Genome Institute"/>
            <consortium name="Mycorrhizal Genomics Consortium"/>
            <person name="Kohler A."/>
            <person name="Kuo A."/>
            <person name="Nagy L.G."/>
            <person name="Floudas D."/>
            <person name="Copeland A."/>
            <person name="Barry K.W."/>
            <person name="Cichocki N."/>
            <person name="Veneault-Fourrey C."/>
            <person name="LaButti K."/>
            <person name="Lindquist E.A."/>
            <person name="Lipzen A."/>
            <person name="Lundell T."/>
            <person name="Morin E."/>
            <person name="Murat C."/>
            <person name="Riley R."/>
            <person name="Ohm R."/>
            <person name="Sun H."/>
            <person name="Tunlid A."/>
            <person name="Henrissat B."/>
            <person name="Grigoriev I.V."/>
            <person name="Hibbett D.S."/>
            <person name="Martin F."/>
        </authorList>
    </citation>
    <scope>NUCLEOTIDE SEQUENCE [LARGE SCALE GENOMIC DNA]</scope>
    <source>
        <strain evidence="2">Marx 270</strain>
    </source>
</reference>
<dbReference type="HOGENOM" id="CLU_003703_3_3_1"/>
<accession>A0A0C3PE56</accession>